<accession>A0A7Z3C2N2</accession>
<gene>
    <name evidence="1" type="ORF">C6Y56_06010</name>
</gene>
<sequence>MVPVPEGVNVEIGEPMILPRARFRPSLNGRRSQQGSRQFLPDATGCRCIHIQETGNGLSKKHSQRRFGEWQVC</sequence>
<organism evidence="1 2">
    <name type="scientific">Pseudomonas fluorescens</name>
    <dbReference type="NCBI Taxonomy" id="294"/>
    <lineage>
        <taxon>Bacteria</taxon>
        <taxon>Pseudomonadati</taxon>
        <taxon>Pseudomonadota</taxon>
        <taxon>Gammaproteobacteria</taxon>
        <taxon>Pseudomonadales</taxon>
        <taxon>Pseudomonadaceae</taxon>
        <taxon>Pseudomonas</taxon>
    </lineage>
</organism>
<evidence type="ECO:0000313" key="2">
    <source>
        <dbReference type="Proteomes" id="UP000501669"/>
    </source>
</evidence>
<evidence type="ECO:0000313" key="1">
    <source>
        <dbReference type="EMBL" id="QJP94170.1"/>
    </source>
</evidence>
<protein>
    <submittedName>
        <fullName evidence="1">Uncharacterized protein</fullName>
    </submittedName>
</protein>
<dbReference type="EMBL" id="CP027561">
    <property type="protein sequence ID" value="QJP94170.1"/>
    <property type="molecule type" value="Genomic_DNA"/>
</dbReference>
<reference evidence="1 2" key="1">
    <citation type="submission" date="2018-03" db="EMBL/GenBank/DDBJ databases">
        <title>Complete genome sequence of Pseudomonas fluorescens sp. G7.</title>
        <authorList>
            <person name="Gao C.-H."/>
            <person name="Li Z."/>
            <person name="Cai P."/>
        </authorList>
    </citation>
    <scope>NUCLEOTIDE SEQUENCE [LARGE SCALE GENOMIC DNA]</scope>
    <source>
        <strain evidence="1 2">G7</strain>
    </source>
</reference>
<proteinExistence type="predicted"/>
<dbReference type="AlphaFoldDB" id="A0A7Z3C2N2"/>
<name>A0A7Z3C2N2_PSEFL</name>
<dbReference type="Proteomes" id="UP000501669">
    <property type="component" value="Chromosome"/>
</dbReference>